<name>A0AAV9U727_9PEZI</name>
<sequence>MDRAAVLENWESNYKPGQYNAVLATSEDFVHWYNTLRRRKAFQPPASPNPSLLNNIPKETKAEEEERLAKEQEALDSIRDVGLGKTGVLVPVKRGGQITPPRRSTVKLPPSNPEALKYLEEERKNVKICPPPNVNVTRDENTSLPRVAIRVKLVGSGELENVVSALPDTRAADMWLPLEYFPGVEDDRYLVPGFPYVKPKGCPCYLYLN</sequence>
<organism evidence="2 3">
    <name type="scientific">Orbilia blumenaviensis</name>
    <dbReference type="NCBI Taxonomy" id="1796055"/>
    <lineage>
        <taxon>Eukaryota</taxon>
        <taxon>Fungi</taxon>
        <taxon>Dikarya</taxon>
        <taxon>Ascomycota</taxon>
        <taxon>Pezizomycotina</taxon>
        <taxon>Orbiliomycetes</taxon>
        <taxon>Orbiliales</taxon>
        <taxon>Orbiliaceae</taxon>
        <taxon>Orbilia</taxon>
    </lineage>
</organism>
<evidence type="ECO:0000313" key="3">
    <source>
        <dbReference type="Proteomes" id="UP001373714"/>
    </source>
</evidence>
<proteinExistence type="predicted"/>
<keyword evidence="3" id="KW-1185">Reference proteome</keyword>
<dbReference type="EMBL" id="JAVHNS010000013">
    <property type="protein sequence ID" value="KAK6337268.1"/>
    <property type="molecule type" value="Genomic_DNA"/>
</dbReference>
<feature type="region of interest" description="Disordered" evidence="1">
    <location>
        <begin position="41"/>
        <end position="64"/>
    </location>
</feature>
<gene>
    <name evidence="2" type="ORF">TWF730_002674</name>
</gene>
<accession>A0AAV9U727</accession>
<evidence type="ECO:0000256" key="1">
    <source>
        <dbReference type="SAM" id="MobiDB-lite"/>
    </source>
</evidence>
<evidence type="ECO:0000313" key="2">
    <source>
        <dbReference type="EMBL" id="KAK6337268.1"/>
    </source>
</evidence>
<comment type="caution">
    <text evidence="2">The sequence shown here is derived from an EMBL/GenBank/DDBJ whole genome shotgun (WGS) entry which is preliminary data.</text>
</comment>
<feature type="region of interest" description="Disordered" evidence="1">
    <location>
        <begin position="92"/>
        <end position="111"/>
    </location>
</feature>
<dbReference type="AlphaFoldDB" id="A0AAV9U727"/>
<reference evidence="2 3" key="1">
    <citation type="submission" date="2019-10" db="EMBL/GenBank/DDBJ databases">
        <authorList>
            <person name="Palmer J.M."/>
        </authorList>
    </citation>
    <scope>NUCLEOTIDE SEQUENCE [LARGE SCALE GENOMIC DNA]</scope>
    <source>
        <strain evidence="2 3">TWF730</strain>
    </source>
</reference>
<protein>
    <submittedName>
        <fullName evidence="2">Uncharacterized protein</fullName>
    </submittedName>
</protein>
<dbReference type="Proteomes" id="UP001373714">
    <property type="component" value="Unassembled WGS sequence"/>
</dbReference>